<dbReference type="EMBL" id="LAVV01001666">
    <property type="protein sequence ID" value="KNZ63399.1"/>
    <property type="molecule type" value="Genomic_DNA"/>
</dbReference>
<dbReference type="VEuPathDB" id="FungiDB:VP01_114g1"/>
<feature type="transmembrane region" description="Helical" evidence="1">
    <location>
        <begin position="35"/>
        <end position="56"/>
    </location>
</feature>
<comment type="caution">
    <text evidence="2">The sequence shown here is derived from an EMBL/GenBank/DDBJ whole genome shotgun (WGS) entry which is preliminary data.</text>
</comment>
<name>A0A0L6VRS6_9BASI</name>
<keyword evidence="1" id="KW-1133">Transmembrane helix</keyword>
<dbReference type="AlphaFoldDB" id="A0A0L6VRS6"/>
<keyword evidence="1" id="KW-0812">Transmembrane</keyword>
<reference evidence="2 3" key="1">
    <citation type="submission" date="2015-08" db="EMBL/GenBank/DDBJ databases">
        <title>Next Generation Sequencing and Analysis of the Genome of Puccinia sorghi L Schw, the Causal Agent of Maize Common Rust.</title>
        <authorList>
            <person name="Rochi L."/>
            <person name="Burguener G."/>
            <person name="Darino M."/>
            <person name="Turjanski A."/>
            <person name="Kreff E."/>
            <person name="Dieguez M.J."/>
            <person name="Sacco F."/>
        </authorList>
    </citation>
    <scope>NUCLEOTIDE SEQUENCE [LARGE SCALE GENOMIC DNA]</scope>
    <source>
        <strain evidence="2 3">RO10H11247</strain>
    </source>
</reference>
<gene>
    <name evidence="2" type="ORF">VP01_114g1</name>
</gene>
<keyword evidence="3" id="KW-1185">Reference proteome</keyword>
<organism evidence="2 3">
    <name type="scientific">Puccinia sorghi</name>
    <dbReference type="NCBI Taxonomy" id="27349"/>
    <lineage>
        <taxon>Eukaryota</taxon>
        <taxon>Fungi</taxon>
        <taxon>Dikarya</taxon>
        <taxon>Basidiomycota</taxon>
        <taxon>Pucciniomycotina</taxon>
        <taxon>Pucciniomycetes</taxon>
        <taxon>Pucciniales</taxon>
        <taxon>Pucciniaceae</taxon>
        <taxon>Puccinia</taxon>
    </lineage>
</organism>
<protein>
    <submittedName>
        <fullName evidence="2">Uncharacterized protein</fullName>
    </submittedName>
</protein>
<feature type="transmembrane region" description="Helical" evidence="1">
    <location>
        <begin position="7"/>
        <end position="29"/>
    </location>
</feature>
<keyword evidence="1" id="KW-0472">Membrane</keyword>
<evidence type="ECO:0000256" key="1">
    <source>
        <dbReference type="SAM" id="Phobius"/>
    </source>
</evidence>
<accession>A0A0L6VRS6</accession>
<proteinExistence type="predicted"/>
<sequence>MCITFNLLYQINTSSYFIYSYFLSSLSYLNSKSSLNFFIQLLFNHILTCLYIDYLIRLVTSNFNTGSSPLFSAPPCASPVTLQVSLPSLFSASSASYYTVCWLKCNLDIVINIVISNVYFYSKSVFYFLRGDIVTILPLGNLLLEKSMGQSHPVEFLFTPYSFLDPLSFLHHEYHFKIILKGILSSMIAAFTTHYSLKVCFIDYLVMILFMMFSFIHFPNHIFCSLYLVYLIFLKYKQNHYWFSHSFLAELFQKGTPNHLLLPGDNDSSNTSQLYQKKNGMPQVGLEPKTWMYHFFHCAHLSEVSAQGEGCPININFPHTMTWMNFVPSIDSLKPQKIERRL</sequence>
<dbReference type="Proteomes" id="UP000037035">
    <property type="component" value="Unassembled WGS sequence"/>
</dbReference>
<feature type="transmembrane region" description="Helical" evidence="1">
    <location>
        <begin position="178"/>
        <end position="197"/>
    </location>
</feature>
<evidence type="ECO:0000313" key="2">
    <source>
        <dbReference type="EMBL" id="KNZ63399.1"/>
    </source>
</evidence>
<feature type="transmembrane region" description="Helical" evidence="1">
    <location>
        <begin position="209"/>
        <end position="233"/>
    </location>
</feature>
<evidence type="ECO:0000313" key="3">
    <source>
        <dbReference type="Proteomes" id="UP000037035"/>
    </source>
</evidence>